<evidence type="ECO:0000313" key="1">
    <source>
        <dbReference type="EMBL" id="KAJ8636085.1"/>
    </source>
</evidence>
<organism evidence="1 2">
    <name type="scientific">Persea americana</name>
    <name type="common">Avocado</name>
    <dbReference type="NCBI Taxonomy" id="3435"/>
    <lineage>
        <taxon>Eukaryota</taxon>
        <taxon>Viridiplantae</taxon>
        <taxon>Streptophyta</taxon>
        <taxon>Embryophyta</taxon>
        <taxon>Tracheophyta</taxon>
        <taxon>Spermatophyta</taxon>
        <taxon>Magnoliopsida</taxon>
        <taxon>Magnoliidae</taxon>
        <taxon>Laurales</taxon>
        <taxon>Lauraceae</taxon>
        <taxon>Persea</taxon>
    </lineage>
</organism>
<protein>
    <submittedName>
        <fullName evidence="1">Uncharacterized protein</fullName>
    </submittedName>
</protein>
<keyword evidence="2" id="KW-1185">Reference proteome</keyword>
<reference evidence="1 2" key="1">
    <citation type="journal article" date="2022" name="Hortic Res">
        <title>A haplotype resolved chromosomal level avocado genome allows analysis of novel avocado genes.</title>
        <authorList>
            <person name="Nath O."/>
            <person name="Fletcher S.J."/>
            <person name="Hayward A."/>
            <person name="Shaw L.M."/>
            <person name="Masouleh A.K."/>
            <person name="Furtado A."/>
            <person name="Henry R.J."/>
            <person name="Mitter N."/>
        </authorList>
    </citation>
    <scope>NUCLEOTIDE SEQUENCE [LARGE SCALE GENOMIC DNA]</scope>
    <source>
        <strain evidence="2">cv. Hass</strain>
    </source>
</reference>
<gene>
    <name evidence="1" type="ORF">MRB53_010352</name>
</gene>
<dbReference type="EMBL" id="CM056811">
    <property type="protein sequence ID" value="KAJ8636085.1"/>
    <property type="molecule type" value="Genomic_DNA"/>
</dbReference>
<name>A0ACC2LRT4_PERAE</name>
<comment type="caution">
    <text evidence="1">The sequence shown here is derived from an EMBL/GenBank/DDBJ whole genome shotgun (WGS) entry which is preliminary data.</text>
</comment>
<proteinExistence type="predicted"/>
<evidence type="ECO:0000313" key="2">
    <source>
        <dbReference type="Proteomes" id="UP001234297"/>
    </source>
</evidence>
<sequence>MGWVLLSNVSFHPPSFCFFHTFSPSRMKFMATTNMNKGNGGGDEINGLGWILQSSSFSKFSLALHRRLATLPSQRHSLPPAKLTHPLAISSLGFSQISILVEKFSLAFF</sequence>
<accession>A0ACC2LRT4</accession>
<dbReference type="Proteomes" id="UP001234297">
    <property type="component" value="Chromosome 3"/>
</dbReference>